<feature type="region of interest" description="Disordered" evidence="1">
    <location>
        <begin position="703"/>
        <end position="863"/>
    </location>
</feature>
<feature type="compositionally biased region" description="Polar residues" evidence="1">
    <location>
        <begin position="170"/>
        <end position="209"/>
    </location>
</feature>
<feature type="compositionally biased region" description="Polar residues" evidence="1">
    <location>
        <begin position="145"/>
        <end position="162"/>
    </location>
</feature>
<feature type="compositionally biased region" description="Polar residues" evidence="1">
    <location>
        <begin position="320"/>
        <end position="333"/>
    </location>
</feature>
<feature type="compositionally biased region" description="Basic and acidic residues" evidence="1">
    <location>
        <begin position="716"/>
        <end position="728"/>
    </location>
</feature>
<keyword evidence="3" id="KW-1185">Reference proteome</keyword>
<feature type="compositionally biased region" description="Low complexity" evidence="1">
    <location>
        <begin position="1229"/>
        <end position="1243"/>
    </location>
</feature>
<dbReference type="STRING" id="6689.A0A423T1Q9"/>
<name>A0A423T1Q9_PENVA</name>
<feature type="compositionally biased region" description="Basic and acidic residues" evidence="1">
    <location>
        <begin position="85"/>
        <end position="106"/>
    </location>
</feature>
<evidence type="ECO:0000313" key="2">
    <source>
        <dbReference type="EMBL" id="ROT70410.1"/>
    </source>
</evidence>
<feature type="region of interest" description="Disordered" evidence="1">
    <location>
        <begin position="1045"/>
        <end position="1105"/>
    </location>
</feature>
<evidence type="ECO:0000313" key="3">
    <source>
        <dbReference type="Proteomes" id="UP000283509"/>
    </source>
</evidence>
<feature type="compositionally biased region" description="Basic and acidic residues" evidence="1">
    <location>
        <begin position="620"/>
        <end position="657"/>
    </location>
</feature>
<feature type="compositionally biased region" description="Basic and acidic residues" evidence="1">
    <location>
        <begin position="765"/>
        <end position="777"/>
    </location>
</feature>
<gene>
    <name evidence="2" type="ORF">C7M84_011293</name>
</gene>
<feature type="compositionally biased region" description="Basic and acidic residues" evidence="1">
    <location>
        <begin position="1179"/>
        <end position="1192"/>
    </location>
</feature>
<feature type="compositionally biased region" description="Basic and acidic residues" evidence="1">
    <location>
        <begin position="482"/>
        <end position="583"/>
    </location>
</feature>
<feature type="compositionally biased region" description="Low complexity" evidence="1">
    <location>
        <begin position="825"/>
        <end position="834"/>
    </location>
</feature>
<reference evidence="2 3" key="1">
    <citation type="submission" date="2018-04" db="EMBL/GenBank/DDBJ databases">
        <authorList>
            <person name="Zhang X."/>
            <person name="Yuan J."/>
            <person name="Li F."/>
            <person name="Xiang J."/>
        </authorList>
    </citation>
    <scope>NUCLEOTIDE SEQUENCE [LARGE SCALE GENOMIC DNA]</scope>
    <source>
        <tissue evidence="2">Muscle</tissue>
    </source>
</reference>
<feature type="region of interest" description="Disordered" evidence="1">
    <location>
        <begin position="1179"/>
        <end position="1263"/>
    </location>
</feature>
<feature type="compositionally biased region" description="Basic and acidic residues" evidence="1">
    <location>
        <begin position="429"/>
        <end position="458"/>
    </location>
</feature>
<feature type="compositionally biased region" description="Basic residues" evidence="1">
    <location>
        <begin position="1"/>
        <end position="10"/>
    </location>
</feature>
<feature type="compositionally biased region" description="Basic and acidic residues" evidence="1">
    <location>
        <begin position="1085"/>
        <end position="1104"/>
    </location>
</feature>
<feature type="compositionally biased region" description="Low complexity" evidence="1">
    <location>
        <begin position="405"/>
        <end position="419"/>
    </location>
</feature>
<feature type="compositionally biased region" description="Basic and acidic residues" evidence="1">
    <location>
        <begin position="789"/>
        <end position="799"/>
    </location>
</feature>
<sequence>MIQNKPKPKVVKTFPAIAATDADEGKRPAPRDVPEPPAAVHLPGGQGGDAEGGLDGWEPLPVSQSMPDVVELVLQNRTKSGKLKTLNEKPKTSKNKNKETKSEIKSESTSAVVASSPDKSDSNDKPQPESTKRDSNEPYAETPVISENDNSIATIEESTFENNEVIPQPTKENGNSLVKTDTNNSLPSSRMSATPSVKSSASGQISVASTKRKRKINDVKHNNADIKSVKSVDTEIFGVPLHSADTKRSVKSLQSAGQKSDRSLQSAANEKSNLPKKSEDVKKSAMSLQSAGSVQSALTKRSLKSMESANARKYLVSMESEGTQESAQHLQSADTKKSVHVNLGSADTKKSVHINLGSADTKKSVKSLQSDVKKSDQNVQPTDTKQPDAPTRSADDETREKPLESAESPSQPAEAAENPTAEIQEEPQGDEKSVTSEAEGNKTDIDKLEEKKISKENNDDTGVNKTKEEKEISGAMDNTGIKVEEKGIPGEKDDNKSANKEEEKEISEEKADKKNANKEEEKEISEEKDTDGNADKAEKNEVPGVKEDNKDTEKGKIEDKSGEKDTEKDTDKPKEKEILHDDPSELTDGSQDMKDNAGDPTKNQEPPGEAKSEGEDKEDKEDSHKIPAEDPPQEENKTDSTKLSEKSESGEDKERDSGGLSGVSKSSSADTMSKKDSSPPPVPRISVPSSEAQVFTVDIPLSFEEGVPRLQSPKVVRVETENGSERRRSLVSITAEENYLLVHGQSPPRATSPSGHTSERIPNSHGDHSSYKNHSQEARLQNASNPTNRRADSTERDIENQSAWSTRAGVDQSITADGVVGGTTGVKDSGGKSTAGSSSRSVPGEGRGVQGDALRAPHGVKASDERAVRVEYDSVTKGSGYEVDHLTVPSYGESYARRSLPSVREDVLVEALAESARSYSGDLSRPLRRGEYAMPFPDNPRGTSLSSVEVPEGSINTVSLAVSKNGSHVTRPVRDHGGASLFDRFSTGGGSLWQKAPQGAPLVVKPSGVVYSREPREYEDYLPRESKRPPLQRRGSLGRIAVRDDYYDDYDEPPRQTWSKPRESRGSQTVRVKNEQPHHSILKKKAPEEKRDTRPPHRVEEHADVGPIIIASGLVPKNLESYTSEYQAATTNSRSYPVKERDHFQERYFDHPPSVTAPLIAPQPKQSVGDVFDRLHRNVKPEHTQRKPEIKPKPKPPPPATQKTNAAPTKPPALSTAIVKDPVDRGNVTGSNSTTTTSASSKGSSGGGDVFTRLYENAPSRKRPEKVVSIASFSHDLKLVNLTKHRFPDSFTSIKYEDFCRDPETVATNLWKFISGDSRAALPQSWLNYLKLHTDPAHSRPRKRFGTLRNTRKQTQAWRREISDTLLRSVDGRDGVWGSDRHFGASAVWQHVREARNFSIPLM</sequence>
<feature type="compositionally biased region" description="Basic and acidic residues" evidence="1">
    <location>
        <begin position="393"/>
        <end position="404"/>
    </location>
</feature>
<proteinExistence type="predicted"/>
<protein>
    <submittedName>
        <fullName evidence="2">Uncharacterized protein</fullName>
    </submittedName>
</protein>
<dbReference type="OrthoDB" id="361532at2759"/>
<reference evidence="2 3" key="2">
    <citation type="submission" date="2019-01" db="EMBL/GenBank/DDBJ databases">
        <title>The decoding of complex shrimp genome reveals the adaptation for benthos swimmer, frequently molting mechanism and breeding impact on genome.</title>
        <authorList>
            <person name="Sun Y."/>
            <person name="Gao Y."/>
            <person name="Yu Y."/>
        </authorList>
    </citation>
    <scope>NUCLEOTIDE SEQUENCE [LARGE SCALE GENOMIC DNA]</scope>
    <source>
        <tissue evidence="2">Muscle</tissue>
    </source>
</reference>
<feature type="compositionally biased region" description="Gly residues" evidence="1">
    <location>
        <begin position="44"/>
        <end position="55"/>
    </location>
</feature>
<evidence type="ECO:0000256" key="1">
    <source>
        <dbReference type="SAM" id="MobiDB-lite"/>
    </source>
</evidence>
<dbReference type="Proteomes" id="UP000283509">
    <property type="component" value="Unassembled WGS sequence"/>
</dbReference>
<feature type="compositionally biased region" description="Basic and acidic residues" evidence="1">
    <location>
        <begin position="216"/>
        <end position="233"/>
    </location>
</feature>
<comment type="caution">
    <text evidence="2">The sequence shown here is derived from an EMBL/GenBank/DDBJ whole genome shotgun (WGS) entry which is preliminary data.</text>
</comment>
<dbReference type="EMBL" id="QCYY01002430">
    <property type="protein sequence ID" value="ROT70410.1"/>
    <property type="molecule type" value="Genomic_DNA"/>
</dbReference>
<feature type="compositionally biased region" description="Polar residues" evidence="1">
    <location>
        <begin position="778"/>
        <end position="788"/>
    </location>
</feature>
<feature type="region of interest" description="Disordered" evidence="1">
    <location>
        <begin position="1"/>
        <end position="691"/>
    </location>
</feature>
<feature type="compositionally biased region" description="Basic and acidic residues" evidence="1">
    <location>
        <begin position="118"/>
        <end position="136"/>
    </location>
</feature>
<accession>A0A423T1Q9</accession>
<feature type="compositionally biased region" description="Polar residues" evidence="1">
    <location>
        <begin position="286"/>
        <end position="299"/>
    </location>
</feature>
<feature type="compositionally biased region" description="Polar residues" evidence="1">
    <location>
        <begin position="251"/>
        <end position="272"/>
    </location>
</feature>
<feature type="compositionally biased region" description="Basic and acidic residues" evidence="1">
    <location>
        <begin position="23"/>
        <end position="34"/>
    </location>
</feature>
<organism evidence="2 3">
    <name type="scientific">Penaeus vannamei</name>
    <name type="common">Whiteleg shrimp</name>
    <name type="synonym">Litopenaeus vannamei</name>
    <dbReference type="NCBI Taxonomy" id="6689"/>
    <lineage>
        <taxon>Eukaryota</taxon>
        <taxon>Metazoa</taxon>
        <taxon>Ecdysozoa</taxon>
        <taxon>Arthropoda</taxon>
        <taxon>Crustacea</taxon>
        <taxon>Multicrustacea</taxon>
        <taxon>Malacostraca</taxon>
        <taxon>Eumalacostraca</taxon>
        <taxon>Eucarida</taxon>
        <taxon>Decapoda</taxon>
        <taxon>Dendrobranchiata</taxon>
        <taxon>Penaeoidea</taxon>
        <taxon>Penaeidae</taxon>
        <taxon>Penaeus</taxon>
    </lineage>
</organism>